<feature type="region of interest" description="Disordered" evidence="1">
    <location>
        <begin position="49"/>
        <end position="76"/>
    </location>
</feature>
<feature type="compositionally biased region" description="Polar residues" evidence="1">
    <location>
        <begin position="49"/>
        <end position="65"/>
    </location>
</feature>
<evidence type="ECO:0000313" key="3">
    <source>
        <dbReference type="Proteomes" id="UP001465668"/>
    </source>
</evidence>
<evidence type="ECO:0000313" key="2">
    <source>
        <dbReference type="EMBL" id="KAK9783574.1"/>
    </source>
</evidence>
<dbReference type="EMBL" id="JARVKM010000001">
    <property type="protein sequence ID" value="KAK9783574.1"/>
    <property type="molecule type" value="Genomic_DNA"/>
</dbReference>
<accession>A0ABR2Y8N4</accession>
<protein>
    <recommendedName>
        <fullName evidence="4">BHLH domain-containing protein</fullName>
    </recommendedName>
</protein>
<gene>
    <name evidence="2" type="ORF">SCAR479_00133</name>
</gene>
<sequence length="152" mass="17306">MSDLSLPAQLANFNTLLSETTERDRRAERIISEQVSKLTLLSPFSSFPTSASRLAATSPSSTADAQRQERLQKMVDPRRRQVQRWSAIIEEALVLAPRLDLAGDRLKARDVRQTMYVYMDKLEDAQEDLETRTRLLKRSQGLQIGVQSQSKE</sequence>
<comment type="caution">
    <text evidence="2">The sequence shown here is derived from an EMBL/GenBank/DDBJ whole genome shotgun (WGS) entry which is preliminary data.</text>
</comment>
<feature type="compositionally biased region" description="Basic and acidic residues" evidence="1">
    <location>
        <begin position="66"/>
        <end position="76"/>
    </location>
</feature>
<keyword evidence="3" id="KW-1185">Reference proteome</keyword>
<evidence type="ECO:0008006" key="4">
    <source>
        <dbReference type="Google" id="ProtNLM"/>
    </source>
</evidence>
<proteinExistence type="predicted"/>
<name>A0ABR2Y8N4_9PEZI</name>
<reference evidence="2 3" key="1">
    <citation type="submission" date="2024-02" db="EMBL/GenBank/DDBJ databases">
        <title>First draft genome assembly of two strains of Seiridium cardinale.</title>
        <authorList>
            <person name="Emiliani G."/>
            <person name="Scali E."/>
        </authorList>
    </citation>
    <scope>NUCLEOTIDE SEQUENCE [LARGE SCALE GENOMIC DNA]</scope>
    <source>
        <strain evidence="2 3">BM-138-000479</strain>
    </source>
</reference>
<evidence type="ECO:0000256" key="1">
    <source>
        <dbReference type="SAM" id="MobiDB-lite"/>
    </source>
</evidence>
<dbReference type="Proteomes" id="UP001465668">
    <property type="component" value="Unassembled WGS sequence"/>
</dbReference>
<organism evidence="2 3">
    <name type="scientific">Seiridium cardinale</name>
    <dbReference type="NCBI Taxonomy" id="138064"/>
    <lineage>
        <taxon>Eukaryota</taxon>
        <taxon>Fungi</taxon>
        <taxon>Dikarya</taxon>
        <taxon>Ascomycota</taxon>
        <taxon>Pezizomycotina</taxon>
        <taxon>Sordariomycetes</taxon>
        <taxon>Xylariomycetidae</taxon>
        <taxon>Amphisphaeriales</taxon>
        <taxon>Sporocadaceae</taxon>
        <taxon>Seiridium</taxon>
    </lineage>
</organism>